<dbReference type="AlphaFoldDB" id="A0AAD6WSC5"/>
<comment type="caution">
    <text evidence="3">The sequence shown here is derived from an EMBL/GenBank/DDBJ whole genome shotgun (WGS) entry which is preliminary data.</text>
</comment>
<keyword evidence="4" id="KW-1185">Reference proteome</keyword>
<keyword evidence="1" id="KW-0507">mRNA processing</keyword>
<feature type="compositionally biased region" description="Polar residues" evidence="2">
    <location>
        <begin position="308"/>
        <end position="317"/>
    </location>
</feature>
<organism evidence="3 4">
    <name type="scientific">Mycena alexandri</name>
    <dbReference type="NCBI Taxonomy" id="1745969"/>
    <lineage>
        <taxon>Eukaryota</taxon>
        <taxon>Fungi</taxon>
        <taxon>Dikarya</taxon>
        <taxon>Basidiomycota</taxon>
        <taxon>Agaricomycotina</taxon>
        <taxon>Agaricomycetes</taxon>
        <taxon>Agaricomycetidae</taxon>
        <taxon>Agaricales</taxon>
        <taxon>Marasmiineae</taxon>
        <taxon>Mycenaceae</taxon>
        <taxon>Mycena</taxon>
    </lineage>
</organism>
<gene>
    <name evidence="3" type="ORF">C8F04DRAFT_1273265</name>
</gene>
<evidence type="ECO:0000256" key="1">
    <source>
        <dbReference type="ARBA" id="ARBA00022664"/>
    </source>
</evidence>
<reference evidence="3" key="1">
    <citation type="submission" date="2023-03" db="EMBL/GenBank/DDBJ databases">
        <title>Massive genome expansion in bonnet fungi (Mycena s.s.) driven by repeated elements and novel gene families across ecological guilds.</title>
        <authorList>
            <consortium name="Lawrence Berkeley National Laboratory"/>
            <person name="Harder C.B."/>
            <person name="Miyauchi S."/>
            <person name="Viragh M."/>
            <person name="Kuo A."/>
            <person name="Thoen E."/>
            <person name="Andreopoulos B."/>
            <person name="Lu D."/>
            <person name="Skrede I."/>
            <person name="Drula E."/>
            <person name="Henrissat B."/>
            <person name="Morin E."/>
            <person name="Kohler A."/>
            <person name="Barry K."/>
            <person name="LaButti K."/>
            <person name="Morin E."/>
            <person name="Salamov A."/>
            <person name="Lipzen A."/>
            <person name="Mereny Z."/>
            <person name="Hegedus B."/>
            <person name="Baldrian P."/>
            <person name="Stursova M."/>
            <person name="Weitz H."/>
            <person name="Taylor A."/>
            <person name="Grigoriev I.V."/>
            <person name="Nagy L.G."/>
            <person name="Martin F."/>
            <person name="Kauserud H."/>
        </authorList>
    </citation>
    <scope>NUCLEOTIDE SEQUENCE</scope>
    <source>
        <strain evidence="3">CBHHK200</strain>
    </source>
</reference>
<feature type="region of interest" description="Disordered" evidence="2">
    <location>
        <begin position="288"/>
        <end position="325"/>
    </location>
</feature>
<dbReference type="EMBL" id="JARJCM010000223">
    <property type="protein sequence ID" value="KAJ7021771.1"/>
    <property type="molecule type" value="Genomic_DNA"/>
</dbReference>
<name>A0AAD6WSC5_9AGAR</name>
<evidence type="ECO:0008006" key="5">
    <source>
        <dbReference type="Google" id="ProtNLM"/>
    </source>
</evidence>
<dbReference type="Proteomes" id="UP001218188">
    <property type="component" value="Unassembled WGS sequence"/>
</dbReference>
<dbReference type="GO" id="GO:0006397">
    <property type="term" value="P:mRNA processing"/>
    <property type="evidence" value="ECO:0007669"/>
    <property type="project" value="UniProtKB-KW"/>
</dbReference>
<dbReference type="GO" id="GO:0003676">
    <property type="term" value="F:nucleic acid binding"/>
    <property type="evidence" value="ECO:0007669"/>
    <property type="project" value="InterPro"/>
</dbReference>
<evidence type="ECO:0000256" key="2">
    <source>
        <dbReference type="SAM" id="MobiDB-lite"/>
    </source>
</evidence>
<accession>A0AAD6WSC5</accession>
<dbReference type="GO" id="GO:0008270">
    <property type="term" value="F:zinc ion binding"/>
    <property type="evidence" value="ECO:0007669"/>
    <property type="project" value="InterPro"/>
</dbReference>
<proteinExistence type="predicted"/>
<sequence>MANIPAPAGNGVASFKVPRPWESNVPKFNTEDKEDLQDFIEQVDDIIALAQITDEDEKKKLLTSYLPARKRETWRGLPEYVMGVSYLDFKKAVLKVYPEVQEDLDGTLEELEKLCQENRGIRRTEEGKLTRFGMRFRALVKKLTKAPAIILNKEACRRYLDALERGFAESLKMAINTRNLIKADLQPAGQQQQNVANQVDHRKEDPILLDELVKMAERLASTGGTEATWGEDSPEIKRSDRFPTVKIERRDTQFEELGSEVSNLRDALTVVQKQSKAAHDELMKAVQSMKNSPGNREDHVNREPAPRGTSNNYGTDRQFNRGYGQNGAPTKSQCYYCDGEDHYSRECSVKAGHIHKGWVIVEDGQQKLADGNYIPKGRGSPAARVEEYWQRKGVAGQHMYSESFFGGVPEDEFDTLRDEVRTLKVKLNQIGMGGQRTLPTQQTYMVNNSVQPSAPAQPFANQATPVATVNMEELGRTVFNAMRMGSSPQDQYVQTRSGARTVTFANPPEQDF</sequence>
<evidence type="ECO:0000313" key="4">
    <source>
        <dbReference type="Proteomes" id="UP001218188"/>
    </source>
</evidence>
<protein>
    <recommendedName>
        <fullName evidence="5">CCHC-type domain-containing protein</fullName>
    </recommendedName>
</protein>
<feature type="compositionally biased region" description="Basic and acidic residues" evidence="2">
    <location>
        <begin position="295"/>
        <end position="305"/>
    </location>
</feature>
<dbReference type="SUPFAM" id="SSF57756">
    <property type="entry name" value="Retrovirus zinc finger-like domains"/>
    <property type="match status" value="1"/>
</dbReference>
<evidence type="ECO:0000313" key="3">
    <source>
        <dbReference type="EMBL" id="KAJ7021771.1"/>
    </source>
</evidence>
<dbReference type="InterPro" id="IPR036875">
    <property type="entry name" value="Znf_CCHC_sf"/>
</dbReference>